<reference evidence="1" key="1">
    <citation type="submission" date="2016-10" db="EMBL/GenBank/DDBJ databases">
        <title>Sequence of Gallionella enrichment culture.</title>
        <authorList>
            <person name="Poehlein A."/>
            <person name="Muehling M."/>
            <person name="Daniel R."/>
        </authorList>
    </citation>
    <scope>NUCLEOTIDE SEQUENCE</scope>
</reference>
<dbReference type="AlphaFoldDB" id="A0A1J5PKU1"/>
<gene>
    <name evidence="1" type="ORF">GALL_525300</name>
</gene>
<dbReference type="EMBL" id="MLJW01006971">
    <property type="protein sequence ID" value="OIQ65907.1"/>
    <property type="molecule type" value="Genomic_DNA"/>
</dbReference>
<organism evidence="1">
    <name type="scientific">mine drainage metagenome</name>
    <dbReference type="NCBI Taxonomy" id="410659"/>
    <lineage>
        <taxon>unclassified sequences</taxon>
        <taxon>metagenomes</taxon>
        <taxon>ecological metagenomes</taxon>
    </lineage>
</organism>
<evidence type="ECO:0000313" key="1">
    <source>
        <dbReference type="EMBL" id="OIQ65907.1"/>
    </source>
</evidence>
<sequence length="218" mass="23954">MLGAACDAEDPLTTFAHFDPDRATMAGAMDDFVRDAAQRNHRARKKRCRLWQPAEARGNPATMALREILGVGDGAAWRHRQDRFALARMNAQRIATRAPMAAQPNRVDLRAMLDEKARRFVRPPIKKGASGHVCDSGDQEFARILPYPPPVKSLGAKTNHLPNIQGLAAQAALQDGPGTKKIRPKTTRSGPSRIEIKLILSGAWNRGFRGPIQGVTRP</sequence>
<accession>A0A1J5PKU1</accession>
<proteinExistence type="predicted"/>
<name>A0A1J5PKU1_9ZZZZ</name>
<comment type="caution">
    <text evidence="1">The sequence shown here is derived from an EMBL/GenBank/DDBJ whole genome shotgun (WGS) entry which is preliminary data.</text>
</comment>
<protein>
    <submittedName>
        <fullName evidence="1">Uncharacterized protein</fullName>
    </submittedName>
</protein>